<keyword evidence="11" id="KW-1185">Reference proteome</keyword>
<evidence type="ECO:0000313" key="11">
    <source>
        <dbReference type="Proteomes" id="UP000319449"/>
    </source>
</evidence>
<keyword evidence="5 10" id="KW-0418">Kinase</keyword>
<dbReference type="SUPFAM" id="SSF52540">
    <property type="entry name" value="P-loop containing nucleoside triphosphate hydrolases"/>
    <property type="match status" value="1"/>
</dbReference>
<dbReference type="GO" id="GO:0004713">
    <property type="term" value="F:protein tyrosine kinase activity"/>
    <property type="evidence" value="ECO:0007669"/>
    <property type="project" value="UniProtKB-KW"/>
</dbReference>
<evidence type="ECO:0000256" key="8">
    <source>
        <dbReference type="ARBA" id="ARBA00051245"/>
    </source>
</evidence>
<organism evidence="10 11">
    <name type="scientific">Geobacter argillaceus</name>
    <dbReference type="NCBI Taxonomy" id="345631"/>
    <lineage>
        <taxon>Bacteria</taxon>
        <taxon>Pseudomonadati</taxon>
        <taxon>Thermodesulfobacteriota</taxon>
        <taxon>Desulfuromonadia</taxon>
        <taxon>Geobacterales</taxon>
        <taxon>Geobacteraceae</taxon>
        <taxon>Geobacter</taxon>
    </lineage>
</organism>
<dbReference type="EMBL" id="VLLN01000011">
    <property type="protein sequence ID" value="TWJ19072.1"/>
    <property type="molecule type" value="Genomic_DNA"/>
</dbReference>
<evidence type="ECO:0000256" key="1">
    <source>
        <dbReference type="ARBA" id="ARBA00007316"/>
    </source>
</evidence>
<name>A0A562VMP7_9BACT</name>
<dbReference type="AlphaFoldDB" id="A0A562VMP7"/>
<dbReference type="RefSeq" id="WP_145022103.1">
    <property type="nucleotide sequence ID" value="NZ_VLLN01000011.1"/>
</dbReference>
<dbReference type="InterPro" id="IPR025669">
    <property type="entry name" value="AAA_dom"/>
</dbReference>
<dbReference type="InterPro" id="IPR027417">
    <property type="entry name" value="P-loop_NTPase"/>
</dbReference>
<dbReference type="CDD" id="cd05387">
    <property type="entry name" value="BY-kinase"/>
    <property type="match status" value="1"/>
</dbReference>
<dbReference type="InterPro" id="IPR005702">
    <property type="entry name" value="Wzc-like_C"/>
</dbReference>
<keyword evidence="7 10" id="KW-0829">Tyrosine-protein kinase</keyword>
<evidence type="ECO:0000256" key="5">
    <source>
        <dbReference type="ARBA" id="ARBA00022777"/>
    </source>
</evidence>
<evidence type="ECO:0000256" key="4">
    <source>
        <dbReference type="ARBA" id="ARBA00022741"/>
    </source>
</evidence>
<comment type="caution">
    <text evidence="10">The sequence shown here is derived from an EMBL/GenBank/DDBJ whole genome shotgun (WGS) entry which is preliminary data.</text>
</comment>
<dbReference type="PANTHER" id="PTHR32309">
    <property type="entry name" value="TYROSINE-PROTEIN KINASE"/>
    <property type="match status" value="1"/>
</dbReference>
<dbReference type="Pfam" id="PF13614">
    <property type="entry name" value="AAA_31"/>
    <property type="match status" value="1"/>
</dbReference>
<evidence type="ECO:0000256" key="6">
    <source>
        <dbReference type="ARBA" id="ARBA00022840"/>
    </source>
</evidence>
<evidence type="ECO:0000256" key="2">
    <source>
        <dbReference type="ARBA" id="ARBA00011903"/>
    </source>
</evidence>
<dbReference type="OrthoDB" id="9812433at2"/>
<dbReference type="GO" id="GO:0005886">
    <property type="term" value="C:plasma membrane"/>
    <property type="evidence" value="ECO:0007669"/>
    <property type="project" value="TreeGrafter"/>
</dbReference>
<dbReference type="Proteomes" id="UP000319449">
    <property type="component" value="Unassembled WGS sequence"/>
</dbReference>
<evidence type="ECO:0000256" key="3">
    <source>
        <dbReference type="ARBA" id="ARBA00022679"/>
    </source>
</evidence>
<dbReference type="PANTHER" id="PTHR32309:SF13">
    <property type="entry name" value="FERRIC ENTEROBACTIN TRANSPORT PROTEIN FEPE"/>
    <property type="match status" value="1"/>
</dbReference>
<dbReference type="InterPro" id="IPR050445">
    <property type="entry name" value="Bact_polysacc_biosynth/exp"/>
</dbReference>
<keyword evidence="6" id="KW-0067">ATP-binding</keyword>
<comment type="similarity">
    <text evidence="1">Belongs to the CpsD/CapB family.</text>
</comment>
<proteinExistence type="inferred from homology"/>
<dbReference type="EC" id="2.7.10.2" evidence="2"/>
<dbReference type="Gene3D" id="3.40.50.300">
    <property type="entry name" value="P-loop containing nucleotide triphosphate hydrolases"/>
    <property type="match status" value="1"/>
</dbReference>
<reference evidence="10 11" key="1">
    <citation type="submission" date="2019-07" db="EMBL/GenBank/DDBJ databases">
        <title>Genomic Encyclopedia of Archaeal and Bacterial Type Strains, Phase II (KMG-II): from individual species to whole genera.</title>
        <authorList>
            <person name="Goeker M."/>
        </authorList>
    </citation>
    <scope>NUCLEOTIDE SEQUENCE [LARGE SCALE GENOMIC DNA]</scope>
    <source>
        <strain evidence="10 11">ATCC BAA-1139</strain>
    </source>
</reference>
<protein>
    <recommendedName>
        <fullName evidence="2">non-specific protein-tyrosine kinase</fullName>
        <ecNumber evidence="2">2.7.10.2</ecNumber>
    </recommendedName>
</protein>
<comment type="catalytic activity">
    <reaction evidence="8">
        <text>L-tyrosyl-[protein] + ATP = O-phospho-L-tyrosyl-[protein] + ADP + H(+)</text>
        <dbReference type="Rhea" id="RHEA:10596"/>
        <dbReference type="Rhea" id="RHEA-COMP:10136"/>
        <dbReference type="Rhea" id="RHEA-COMP:20101"/>
        <dbReference type="ChEBI" id="CHEBI:15378"/>
        <dbReference type="ChEBI" id="CHEBI:30616"/>
        <dbReference type="ChEBI" id="CHEBI:46858"/>
        <dbReference type="ChEBI" id="CHEBI:61978"/>
        <dbReference type="ChEBI" id="CHEBI:456216"/>
        <dbReference type="EC" id="2.7.10.2"/>
    </reaction>
</comment>
<evidence type="ECO:0000256" key="7">
    <source>
        <dbReference type="ARBA" id="ARBA00023137"/>
    </source>
</evidence>
<gene>
    <name evidence="10" type="ORF">JN12_02018</name>
</gene>
<keyword evidence="3" id="KW-0808">Transferase</keyword>
<keyword evidence="4" id="KW-0547">Nucleotide-binding</keyword>
<evidence type="ECO:0000313" key="10">
    <source>
        <dbReference type="EMBL" id="TWJ19072.1"/>
    </source>
</evidence>
<accession>A0A562VMP7</accession>
<sequence length="288" mass="31685">MANIERLSQLRKKIQKNPVAVPDEQSLDETLVATESTCVPSVEQEEQPAVDREKLGWFSPKYSVSRSVTLSPEVVTANRGVVFAGEGMTLDAYKILRTQILQRIQQDGGNSLMVTSAVQGEGKTTTAINLAFVLAKEFQQTVLLVDCDLQQQQIHKRLGYSSDRGLIDYLLDDRPVTELITWPGIEKITIISGGRTIKESSELLGSPRMKELIEDMKARYPGRFVIFDVQPITTGADALVFAPLVDHVLMVVAEGKTSIQDVKRAAGMLPDDKLLGLLLNRHGVGKVG</sequence>
<feature type="domain" description="AAA" evidence="9">
    <location>
        <begin position="120"/>
        <end position="233"/>
    </location>
</feature>
<evidence type="ECO:0000259" key="9">
    <source>
        <dbReference type="Pfam" id="PF13614"/>
    </source>
</evidence>